<protein>
    <submittedName>
        <fullName evidence="2">Uncharacterized protein</fullName>
    </submittedName>
</protein>
<proteinExistence type="predicted"/>
<evidence type="ECO:0000256" key="1">
    <source>
        <dbReference type="ARBA" id="ARBA00022729"/>
    </source>
</evidence>
<evidence type="ECO:0000313" key="2">
    <source>
        <dbReference type="EMBL" id="MFD1303758.1"/>
    </source>
</evidence>
<evidence type="ECO:0000313" key="3">
    <source>
        <dbReference type="Proteomes" id="UP001597176"/>
    </source>
</evidence>
<dbReference type="EMBL" id="JBHTND010000038">
    <property type="protein sequence ID" value="MFD1303758.1"/>
    <property type="molecule type" value="Genomic_DNA"/>
</dbReference>
<name>A0ABW3X2Q2_9HYPH</name>
<dbReference type="RefSeq" id="WP_238208750.1">
    <property type="nucleotide sequence ID" value="NZ_JBHTND010000038.1"/>
</dbReference>
<dbReference type="Proteomes" id="UP001597176">
    <property type="component" value="Unassembled WGS sequence"/>
</dbReference>
<keyword evidence="1" id="KW-0732">Signal</keyword>
<reference evidence="3" key="1">
    <citation type="journal article" date="2019" name="Int. J. Syst. Evol. Microbiol.">
        <title>The Global Catalogue of Microorganisms (GCM) 10K type strain sequencing project: providing services to taxonomists for standard genome sequencing and annotation.</title>
        <authorList>
            <consortium name="The Broad Institute Genomics Platform"/>
            <consortium name="The Broad Institute Genome Sequencing Center for Infectious Disease"/>
            <person name="Wu L."/>
            <person name="Ma J."/>
        </authorList>
    </citation>
    <scope>NUCLEOTIDE SEQUENCE [LARGE SCALE GENOMIC DNA]</scope>
    <source>
        <strain evidence="3">CCUG 56108</strain>
    </source>
</reference>
<comment type="caution">
    <text evidence="2">The sequence shown here is derived from an EMBL/GenBank/DDBJ whole genome shotgun (WGS) entry which is preliminary data.</text>
</comment>
<accession>A0ABW3X2Q2</accession>
<gene>
    <name evidence="2" type="ORF">ACFQ4G_19505</name>
</gene>
<dbReference type="InterPro" id="IPR037873">
    <property type="entry name" value="BamE-like"/>
</dbReference>
<dbReference type="Gene3D" id="3.30.1450.10">
    <property type="match status" value="1"/>
</dbReference>
<organism evidence="2 3">
    <name type="scientific">Methylobacterium marchantiae</name>
    <dbReference type="NCBI Taxonomy" id="600331"/>
    <lineage>
        <taxon>Bacteria</taxon>
        <taxon>Pseudomonadati</taxon>
        <taxon>Pseudomonadota</taxon>
        <taxon>Alphaproteobacteria</taxon>
        <taxon>Hyphomicrobiales</taxon>
        <taxon>Methylobacteriaceae</taxon>
        <taxon>Methylobacterium</taxon>
    </lineage>
</organism>
<keyword evidence="3" id="KW-1185">Reference proteome</keyword>
<sequence length="60" mass="6670">MSYRRAVEILGCHGRAVTSMRIGKTHRSTYSWRGTGSYGANLTLSFRNGYLTSKSQLGLN</sequence>